<comment type="caution">
    <text evidence="1">The sequence shown here is derived from an EMBL/GenBank/DDBJ whole genome shotgun (WGS) entry which is preliminary data.</text>
</comment>
<protein>
    <submittedName>
        <fullName evidence="1">Uncharacterized protein</fullName>
    </submittedName>
</protein>
<keyword evidence="2" id="KW-1185">Reference proteome</keyword>
<sequence>MIEDIADTKLESTVWRWKKKRLERKWWRLEKISEFRWEQPPPSSLIPSFSSSISRTRQSAISVSSKFVVGHGGHRPVVLHPSHFPSPFLSNLSLSTSPQHCRPQFAATAEPSSETPALAAYLQFPSSRVYRRVGLVQPPPRLSSLYLAIAHCRAFFLSCDSSATVTSVPPSLLTVSLFSAFTTATQGSAIAVQPLHGRLGSEQSSPVLLS</sequence>
<dbReference type="EMBL" id="JBEAFC010000012">
    <property type="protein sequence ID" value="KAL1535245.1"/>
    <property type="molecule type" value="Genomic_DNA"/>
</dbReference>
<gene>
    <name evidence="1" type="ORF">AAHA92_31325</name>
</gene>
<accession>A0ABD1FTT2</accession>
<organism evidence="1 2">
    <name type="scientific">Salvia divinorum</name>
    <name type="common">Maria pastora</name>
    <name type="synonym">Diviner's sage</name>
    <dbReference type="NCBI Taxonomy" id="28513"/>
    <lineage>
        <taxon>Eukaryota</taxon>
        <taxon>Viridiplantae</taxon>
        <taxon>Streptophyta</taxon>
        <taxon>Embryophyta</taxon>
        <taxon>Tracheophyta</taxon>
        <taxon>Spermatophyta</taxon>
        <taxon>Magnoliopsida</taxon>
        <taxon>eudicotyledons</taxon>
        <taxon>Gunneridae</taxon>
        <taxon>Pentapetalae</taxon>
        <taxon>asterids</taxon>
        <taxon>lamiids</taxon>
        <taxon>Lamiales</taxon>
        <taxon>Lamiaceae</taxon>
        <taxon>Nepetoideae</taxon>
        <taxon>Mentheae</taxon>
        <taxon>Salviinae</taxon>
        <taxon>Salvia</taxon>
        <taxon>Salvia subgen. Calosphace</taxon>
    </lineage>
</organism>
<proteinExistence type="predicted"/>
<dbReference type="Proteomes" id="UP001567538">
    <property type="component" value="Unassembled WGS sequence"/>
</dbReference>
<reference evidence="1 2" key="1">
    <citation type="submission" date="2024-06" db="EMBL/GenBank/DDBJ databases">
        <title>A chromosome level genome sequence of Diviner's sage (Salvia divinorum).</title>
        <authorList>
            <person name="Ford S.A."/>
            <person name="Ro D.-K."/>
            <person name="Ness R.W."/>
            <person name="Phillips M.A."/>
        </authorList>
    </citation>
    <scope>NUCLEOTIDE SEQUENCE [LARGE SCALE GENOMIC DNA]</scope>
    <source>
        <strain evidence="1">SAF-2024a</strain>
        <tissue evidence="1">Leaf</tissue>
    </source>
</reference>
<evidence type="ECO:0000313" key="2">
    <source>
        <dbReference type="Proteomes" id="UP001567538"/>
    </source>
</evidence>
<evidence type="ECO:0000313" key="1">
    <source>
        <dbReference type="EMBL" id="KAL1535245.1"/>
    </source>
</evidence>
<name>A0ABD1FTT2_SALDI</name>
<dbReference type="AlphaFoldDB" id="A0ABD1FTT2"/>